<sequence>MRTAEDRIAGARTGVRRRIVRMAAAAALAVGVVAGVAACSLLGGASNVPVATDKPPTGTDGAVDFDGGFITAGDGAKTVDIWFDAMCPVCGAFEQANGTTLANAVDDGSITLRLHPLTFLDAASNGTGYSTRAAAALTCVAVSDQRAVLPFYQALFTDQPEENSDGLTDKQLAKRASDAGAGDIASCLADSGPYQAWAQANTAHSQKGPIEVDGRKVLDTIKGTPTVLVNGKQYPGGISDKKAFTAFLADH</sequence>
<feature type="domain" description="Thioredoxin-like fold" evidence="1">
    <location>
        <begin position="76"/>
        <end position="240"/>
    </location>
</feature>
<dbReference type="InterPro" id="IPR036249">
    <property type="entry name" value="Thioredoxin-like_sf"/>
</dbReference>
<evidence type="ECO:0000313" key="3">
    <source>
        <dbReference type="Proteomes" id="UP000589620"/>
    </source>
</evidence>
<dbReference type="InterPro" id="IPR012336">
    <property type="entry name" value="Thioredoxin-like_fold"/>
</dbReference>
<dbReference type="Pfam" id="PF13462">
    <property type="entry name" value="Thioredoxin_4"/>
    <property type="match status" value="1"/>
</dbReference>
<gene>
    <name evidence="2" type="ORF">BJ963_001200</name>
</gene>
<dbReference type="AlphaFoldDB" id="A0A852SYD0"/>
<dbReference type="Proteomes" id="UP000589620">
    <property type="component" value="Unassembled WGS sequence"/>
</dbReference>
<evidence type="ECO:0000259" key="1">
    <source>
        <dbReference type="Pfam" id="PF13462"/>
    </source>
</evidence>
<dbReference type="CDD" id="cd02972">
    <property type="entry name" value="DsbA_family"/>
    <property type="match status" value="1"/>
</dbReference>
<keyword evidence="2" id="KW-0413">Isomerase</keyword>
<keyword evidence="3" id="KW-1185">Reference proteome</keyword>
<accession>A0A852SYD0</accession>
<comment type="caution">
    <text evidence="2">The sequence shown here is derived from an EMBL/GenBank/DDBJ whole genome shotgun (WGS) entry which is preliminary data.</text>
</comment>
<name>A0A852SYD0_9MICO</name>
<dbReference type="SUPFAM" id="SSF52833">
    <property type="entry name" value="Thioredoxin-like"/>
    <property type="match status" value="1"/>
</dbReference>
<proteinExistence type="predicted"/>
<organism evidence="2 3">
    <name type="scientific">Leifsonia soli</name>
    <dbReference type="NCBI Taxonomy" id="582665"/>
    <lineage>
        <taxon>Bacteria</taxon>
        <taxon>Bacillati</taxon>
        <taxon>Actinomycetota</taxon>
        <taxon>Actinomycetes</taxon>
        <taxon>Micrococcales</taxon>
        <taxon>Microbacteriaceae</taxon>
        <taxon>Leifsonia</taxon>
    </lineage>
</organism>
<dbReference type="EMBL" id="JACCBJ010000001">
    <property type="protein sequence ID" value="NYD73681.1"/>
    <property type="molecule type" value="Genomic_DNA"/>
</dbReference>
<dbReference type="Gene3D" id="3.40.30.10">
    <property type="entry name" value="Glutaredoxin"/>
    <property type="match status" value="1"/>
</dbReference>
<evidence type="ECO:0000313" key="2">
    <source>
        <dbReference type="EMBL" id="NYD73681.1"/>
    </source>
</evidence>
<dbReference type="GO" id="GO:0016853">
    <property type="term" value="F:isomerase activity"/>
    <property type="evidence" value="ECO:0007669"/>
    <property type="project" value="UniProtKB-KW"/>
</dbReference>
<reference evidence="2 3" key="1">
    <citation type="submission" date="2020-07" db="EMBL/GenBank/DDBJ databases">
        <title>Sequencing the genomes of 1000 actinobacteria strains.</title>
        <authorList>
            <person name="Klenk H.-P."/>
        </authorList>
    </citation>
    <scope>NUCLEOTIDE SEQUENCE [LARGE SCALE GENOMIC DNA]</scope>
    <source>
        <strain evidence="2 3">DSM 23871</strain>
    </source>
</reference>
<protein>
    <submittedName>
        <fullName evidence="2">Protein-disulfide isomerase</fullName>
    </submittedName>
</protein>
<dbReference type="RefSeq" id="WP_179455304.1">
    <property type="nucleotide sequence ID" value="NZ_BAAAPX010000001.1"/>
</dbReference>